<feature type="transmembrane region" description="Helical" evidence="6">
    <location>
        <begin position="217"/>
        <end position="236"/>
    </location>
</feature>
<feature type="transmembrane region" description="Helical" evidence="6">
    <location>
        <begin position="192"/>
        <end position="211"/>
    </location>
</feature>
<gene>
    <name evidence="8" type="primary">araJ</name>
    <name evidence="8" type="ORF">GCM10011575_17570</name>
</gene>
<evidence type="ECO:0000313" key="9">
    <source>
        <dbReference type="Proteomes" id="UP000613840"/>
    </source>
</evidence>
<feature type="transmembrane region" description="Helical" evidence="6">
    <location>
        <begin position="257"/>
        <end position="274"/>
    </location>
</feature>
<comment type="subcellular location">
    <subcellularLocation>
        <location evidence="1">Cell membrane</location>
        <topology evidence="1">Multi-pass membrane protein</topology>
    </subcellularLocation>
</comment>
<feature type="domain" description="Major facilitator superfamily (MFS) profile" evidence="7">
    <location>
        <begin position="1"/>
        <end position="366"/>
    </location>
</feature>
<reference evidence="8" key="2">
    <citation type="submission" date="2020-09" db="EMBL/GenBank/DDBJ databases">
        <authorList>
            <person name="Sun Q."/>
            <person name="Zhou Y."/>
        </authorList>
    </citation>
    <scope>NUCLEOTIDE SEQUENCE</scope>
    <source>
        <strain evidence="8">CGMCC 4.7306</strain>
    </source>
</reference>
<feature type="transmembrane region" description="Helical" evidence="6">
    <location>
        <begin position="87"/>
        <end position="110"/>
    </location>
</feature>
<dbReference type="GO" id="GO:0022857">
    <property type="term" value="F:transmembrane transporter activity"/>
    <property type="evidence" value="ECO:0007669"/>
    <property type="project" value="InterPro"/>
</dbReference>
<dbReference type="CDD" id="cd17324">
    <property type="entry name" value="MFS_NepI_like"/>
    <property type="match status" value="1"/>
</dbReference>
<dbReference type="AlphaFoldDB" id="A0A917S668"/>
<dbReference type="Gene3D" id="1.20.1250.20">
    <property type="entry name" value="MFS general substrate transporter like domains"/>
    <property type="match status" value="2"/>
</dbReference>
<dbReference type="SUPFAM" id="SSF103473">
    <property type="entry name" value="MFS general substrate transporter"/>
    <property type="match status" value="1"/>
</dbReference>
<keyword evidence="3 6" id="KW-0812">Transmembrane</keyword>
<protein>
    <submittedName>
        <fullName evidence="8">MFS transporter</fullName>
    </submittedName>
</protein>
<keyword evidence="9" id="KW-1185">Reference proteome</keyword>
<feature type="transmembrane region" description="Helical" evidence="6">
    <location>
        <begin position="311"/>
        <end position="337"/>
    </location>
</feature>
<evidence type="ECO:0000259" key="7">
    <source>
        <dbReference type="PROSITE" id="PS50850"/>
    </source>
</evidence>
<keyword evidence="2" id="KW-1003">Cell membrane</keyword>
<reference evidence="8" key="1">
    <citation type="journal article" date="2014" name="Int. J. Syst. Evol. Microbiol.">
        <title>Complete genome sequence of Corynebacterium casei LMG S-19264T (=DSM 44701T), isolated from a smear-ripened cheese.</title>
        <authorList>
            <consortium name="US DOE Joint Genome Institute (JGI-PGF)"/>
            <person name="Walter F."/>
            <person name="Albersmeier A."/>
            <person name="Kalinowski J."/>
            <person name="Ruckert C."/>
        </authorList>
    </citation>
    <scope>NUCLEOTIDE SEQUENCE</scope>
    <source>
        <strain evidence="8">CGMCC 4.7306</strain>
    </source>
</reference>
<dbReference type="GO" id="GO:0005886">
    <property type="term" value="C:plasma membrane"/>
    <property type="evidence" value="ECO:0007669"/>
    <property type="project" value="UniProtKB-SubCell"/>
</dbReference>
<dbReference type="RefSeq" id="WP_188894795.1">
    <property type="nucleotide sequence ID" value="NZ_BMMZ01000003.1"/>
</dbReference>
<dbReference type="InterPro" id="IPR011701">
    <property type="entry name" value="MFS"/>
</dbReference>
<feature type="transmembrane region" description="Helical" evidence="6">
    <location>
        <begin position="63"/>
        <end position="81"/>
    </location>
</feature>
<keyword evidence="4 6" id="KW-1133">Transmembrane helix</keyword>
<dbReference type="InterPro" id="IPR050189">
    <property type="entry name" value="MFS_Efflux_Transporters"/>
</dbReference>
<accession>A0A917S668</accession>
<evidence type="ECO:0000256" key="4">
    <source>
        <dbReference type="ARBA" id="ARBA00022989"/>
    </source>
</evidence>
<dbReference type="PANTHER" id="PTHR43124:SF3">
    <property type="entry name" value="CHLORAMPHENICOL EFFLUX PUMP RV0191"/>
    <property type="match status" value="1"/>
</dbReference>
<evidence type="ECO:0000256" key="1">
    <source>
        <dbReference type="ARBA" id="ARBA00004651"/>
    </source>
</evidence>
<dbReference type="InterPro" id="IPR036259">
    <property type="entry name" value="MFS_trans_sf"/>
</dbReference>
<sequence length="376" mass="38052">MLAVGTFTLGMDSFVLSGLLPEIARDLGVTVAAAGQLTTIFSVVYAVGSPVIAAVTGRWDRRIVLAGGMITFLAGMILQATGPDYPIVAAGRVLAAIGAAAFQSNAYAVAGTLAAPQRRGRALALVAAGATISTVIGVPFGVLAGQWWGWRTAMWLIAGLAMISAVVVPLLPAVKLATTGLVERLRVVVRPSVLLVLVNAMLVLMPGFIMLTYLPVIVAPAIAGTLLVITLVARGLGQVVGTQVAGRLVDSRGPMPVLITGSIGSVVALGLLIMDRGVPWAAMATLLLAGFFVGLLFVPNQARMFTAAPDVPVVAVGLLGSVLYVAAAVGSALGGVALHVGGAGWVVIVGLAVQLLAAVVLVGQRAHRGSGSSLIV</sequence>
<proteinExistence type="predicted"/>
<dbReference type="Pfam" id="PF07690">
    <property type="entry name" value="MFS_1"/>
    <property type="match status" value="1"/>
</dbReference>
<comment type="caution">
    <text evidence="8">The sequence shown here is derived from an EMBL/GenBank/DDBJ whole genome shotgun (WGS) entry which is preliminary data.</text>
</comment>
<dbReference type="PROSITE" id="PS50850">
    <property type="entry name" value="MFS"/>
    <property type="match status" value="1"/>
</dbReference>
<feature type="transmembrane region" description="Helical" evidence="6">
    <location>
        <begin position="122"/>
        <end position="147"/>
    </location>
</feature>
<evidence type="ECO:0000256" key="2">
    <source>
        <dbReference type="ARBA" id="ARBA00022475"/>
    </source>
</evidence>
<feature type="transmembrane region" description="Helical" evidence="6">
    <location>
        <begin position="343"/>
        <end position="363"/>
    </location>
</feature>
<feature type="transmembrane region" description="Helical" evidence="6">
    <location>
        <begin position="280"/>
        <end position="299"/>
    </location>
</feature>
<feature type="transmembrane region" description="Helical" evidence="6">
    <location>
        <begin position="153"/>
        <end position="171"/>
    </location>
</feature>
<evidence type="ECO:0000256" key="6">
    <source>
        <dbReference type="SAM" id="Phobius"/>
    </source>
</evidence>
<dbReference type="InterPro" id="IPR020846">
    <property type="entry name" value="MFS_dom"/>
</dbReference>
<evidence type="ECO:0000256" key="3">
    <source>
        <dbReference type="ARBA" id="ARBA00022692"/>
    </source>
</evidence>
<name>A0A917S668_9ACTN</name>
<keyword evidence="5 6" id="KW-0472">Membrane</keyword>
<dbReference type="PANTHER" id="PTHR43124">
    <property type="entry name" value="PURINE EFFLUX PUMP PBUE"/>
    <property type="match status" value="1"/>
</dbReference>
<evidence type="ECO:0000256" key="5">
    <source>
        <dbReference type="ARBA" id="ARBA00023136"/>
    </source>
</evidence>
<feature type="transmembrane region" description="Helical" evidence="6">
    <location>
        <begin position="33"/>
        <end position="56"/>
    </location>
</feature>
<evidence type="ECO:0000313" key="8">
    <source>
        <dbReference type="EMBL" id="GGL59487.1"/>
    </source>
</evidence>
<organism evidence="8 9">
    <name type="scientific">Microlunatus endophyticus</name>
    <dbReference type="NCBI Taxonomy" id="1716077"/>
    <lineage>
        <taxon>Bacteria</taxon>
        <taxon>Bacillati</taxon>
        <taxon>Actinomycetota</taxon>
        <taxon>Actinomycetes</taxon>
        <taxon>Propionibacteriales</taxon>
        <taxon>Propionibacteriaceae</taxon>
        <taxon>Microlunatus</taxon>
    </lineage>
</organism>
<dbReference type="Proteomes" id="UP000613840">
    <property type="component" value="Unassembled WGS sequence"/>
</dbReference>
<dbReference type="EMBL" id="BMMZ01000003">
    <property type="protein sequence ID" value="GGL59487.1"/>
    <property type="molecule type" value="Genomic_DNA"/>
</dbReference>